<dbReference type="Pfam" id="PF13439">
    <property type="entry name" value="Glyco_transf_4"/>
    <property type="match status" value="1"/>
</dbReference>
<evidence type="ECO:0000256" key="2">
    <source>
        <dbReference type="ARBA" id="ARBA00022679"/>
    </source>
</evidence>
<sequence length="367" mass="38928">MFAPRRVAMVLPAKERFGPRGAGGVALVVRDLARAPAPGWEAMVLGSPLQDAPFEGCRFEGLSPGPLAFLGRNRAHARAAARRLRTHPADVVEAHNRAPLALHLAQALSCPVVLVLHNAASGMGGLRRAEERAALLRQVRAVACVSDFLRRDFLEGLPAALAPRVHVMPNPHNPAAFPADPGPREALILFVGRLNAEKGADSFVAACARALPRLPGWRAEMVGDAWFGGRADTPFVTTLRGQAEAAGVEMLGYLDHAATLARMARASIIVMPNRWAEPFGRVAQEALGAGAALVASRRGGLPEAAGEAALYADPDEPAAIAEAIHHLATHPEERACRVEMGRAHLEGFLLPAIARRWAALREGLLAG</sequence>
<dbReference type="InterPro" id="IPR028098">
    <property type="entry name" value="Glyco_trans_4-like_N"/>
</dbReference>
<dbReference type="RefSeq" id="WP_184383320.1">
    <property type="nucleotide sequence ID" value="NZ_JACIDJ010000002.1"/>
</dbReference>
<dbReference type="Gene3D" id="3.40.50.2000">
    <property type="entry name" value="Glycogen Phosphorylase B"/>
    <property type="match status" value="2"/>
</dbReference>
<gene>
    <name evidence="5" type="ORF">GGQ83_001677</name>
</gene>
<dbReference type="InterPro" id="IPR001296">
    <property type="entry name" value="Glyco_trans_1"/>
</dbReference>
<proteinExistence type="predicted"/>
<feature type="domain" description="Glycosyl transferase family 1" evidence="3">
    <location>
        <begin position="184"/>
        <end position="337"/>
    </location>
</feature>
<dbReference type="AlphaFoldDB" id="A0A840AD21"/>
<name>A0A840AD21_9PROT</name>
<organism evidence="5 6">
    <name type="scientific">Roseococcus suduntuyensis</name>
    <dbReference type="NCBI Taxonomy" id="455361"/>
    <lineage>
        <taxon>Bacteria</taxon>
        <taxon>Pseudomonadati</taxon>
        <taxon>Pseudomonadota</taxon>
        <taxon>Alphaproteobacteria</taxon>
        <taxon>Acetobacterales</taxon>
        <taxon>Roseomonadaceae</taxon>
        <taxon>Roseococcus</taxon>
    </lineage>
</organism>
<evidence type="ECO:0000259" key="4">
    <source>
        <dbReference type="Pfam" id="PF13439"/>
    </source>
</evidence>
<evidence type="ECO:0000313" key="5">
    <source>
        <dbReference type="EMBL" id="MBB3898240.1"/>
    </source>
</evidence>
<evidence type="ECO:0000313" key="6">
    <source>
        <dbReference type="Proteomes" id="UP000553193"/>
    </source>
</evidence>
<accession>A0A840AD21</accession>
<comment type="caution">
    <text evidence="5">The sequence shown here is derived from an EMBL/GenBank/DDBJ whole genome shotgun (WGS) entry which is preliminary data.</text>
</comment>
<dbReference type="EMBL" id="JACIDJ010000002">
    <property type="protein sequence ID" value="MBB3898240.1"/>
    <property type="molecule type" value="Genomic_DNA"/>
</dbReference>
<dbReference type="PANTHER" id="PTHR12526:SF510">
    <property type="entry name" value="D-INOSITOL 3-PHOSPHATE GLYCOSYLTRANSFERASE"/>
    <property type="match status" value="1"/>
</dbReference>
<reference evidence="5 6" key="1">
    <citation type="submission" date="2020-08" db="EMBL/GenBank/DDBJ databases">
        <title>Genomic Encyclopedia of Type Strains, Phase IV (KMG-IV): sequencing the most valuable type-strain genomes for metagenomic binning, comparative biology and taxonomic classification.</title>
        <authorList>
            <person name="Goeker M."/>
        </authorList>
    </citation>
    <scope>NUCLEOTIDE SEQUENCE [LARGE SCALE GENOMIC DNA]</scope>
    <source>
        <strain evidence="5 6">DSM 19979</strain>
    </source>
</reference>
<feature type="domain" description="Glycosyltransferase subfamily 4-like N-terminal" evidence="4">
    <location>
        <begin position="23"/>
        <end position="173"/>
    </location>
</feature>
<dbReference type="Pfam" id="PF00534">
    <property type="entry name" value="Glycos_transf_1"/>
    <property type="match status" value="1"/>
</dbReference>
<dbReference type="SUPFAM" id="SSF53756">
    <property type="entry name" value="UDP-Glycosyltransferase/glycogen phosphorylase"/>
    <property type="match status" value="1"/>
</dbReference>
<dbReference type="Proteomes" id="UP000553193">
    <property type="component" value="Unassembled WGS sequence"/>
</dbReference>
<dbReference type="GO" id="GO:0016757">
    <property type="term" value="F:glycosyltransferase activity"/>
    <property type="evidence" value="ECO:0007669"/>
    <property type="project" value="UniProtKB-KW"/>
</dbReference>
<dbReference type="CDD" id="cd03801">
    <property type="entry name" value="GT4_PimA-like"/>
    <property type="match status" value="1"/>
</dbReference>
<evidence type="ECO:0000256" key="1">
    <source>
        <dbReference type="ARBA" id="ARBA00022676"/>
    </source>
</evidence>
<evidence type="ECO:0000259" key="3">
    <source>
        <dbReference type="Pfam" id="PF00534"/>
    </source>
</evidence>
<keyword evidence="1" id="KW-0328">Glycosyltransferase</keyword>
<keyword evidence="6" id="KW-1185">Reference proteome</keyword>
<protein>
    <submittedName>
        <fullName evidence="5">Glycosyltransferase involved in cell wall biosynthesis</fullName>
    </submittedName>
</protein>
<keyword evidence="2 5" id="KW-0808">Transferase</keyword>
<dbReference type="PANTHER" id="PTHR12526">
    <property type="entry name" value="GLYCOSYLTRANSFERASE"/>
    <property type="match status" value="1"/>
</dbReference>